<evidence type="ECO:0000313" key="1">
    <source>
        <dbReference type="EMBL" id="SVE12521.1"/>
    </source>
</evidence>
<gene>
    <name evidence="1" type="ORF">METZ01_LOCUS465375</name>
</gene>
<reference evidence="1" key="1">
    <citation type="submission" date="2018-05" db="EMBL/GenBank/DDBJ databases">
        <authorList>
            <person name="Lanie J.A."/>
            <person name="Ng W.-L."/>
            <person name="Kazmierczak K.M."/>
            <person name="Andrzejewski T.M."/>
            <person name="Davidsen T.M."/>
            <person name="Wayne K.J."/>
            <person name="Tettelin H."/>
            <person name="Glass J.I."/>
            <person name="Rusch D."/>
            <person name="Podicherti R."/>
            <person name="Tsui H.-C.T."/>
            <person name="Winkler M.E."/>
        </authorList>
    </citation>
    <scope>NUCLEOTIDE SEQUENCE</scope>
</reference>
<organism evidence="1">
    <name type="scientific">marine metagenome</name>
    <dbReference type="NCBI Taxonomy" id="408172"/>
    <lineage>
        <taxon>unclassified sequences</taxon>
        <taxon>metagenomes</taxon>
        <taxon>ecological metagenomes</taxon>
    </lineage>
</organism>
<sequence>MAIKTTMTFTKPSTDITWFEPSDAFKTYNKATYVDTGKRTLVEEIESEDGLSKTFVTIMADSETVKTYTRDSNIQGMLNARDLYCIQNNISLTREQEEV</sequence>
<dbReference type="AlphaFoldDB" id="A0A383AY08"/>
<proteinExistence type="predicted"/>
<name>A0A383AY08_9ZZZZ</name>
<accession>A0A383AY08</accession>
<protein>
    <submittedName>
        <fullName evidence="1">Uncharacterized protein</fullName>
    </submittedName>
</protein>
<dbReference type="EMBL" id="UINC01195789">
    <property type="protein sequence ID" value="SVE12521.1"/>
    <property type="molecule type" value="Genomic_DNA"/>
</dbReference>